<dbReference type="Proteomes" id="UP000245946">
    <property type="component" value="Unassembled WGS sequence"/>
</dbReference>
<dbReference type="GeneID" id="37268671"/>
<dbReference type="EMBL" id="KZ819285">
    <property type="protein sequence ID" value="PWO00418.1"/>
    <property type="molecule type" value="Genomic_DNA"/>
</dbReference>
<evidence type="ECO:0000256" key="2">
    <source>
        <dbReference type="SAM" id="Phobius"/>
    </source>
</evidence>
<proteinExistence type="predicted"/>
<keyword evidence="4" id="KW-1185">Reference proteome</keyword>
<feature type="compositionally biased region" description="Low complexity" evidence="1">
    <location>
        <begin position="353"/>
        <end position="372"/>
    </location>
</feature>
<keyword evidence="2" id="KW-0472">Membrane</keyword>
<feature type="transmembrane region" description="Helical" evidence="2">
    <location>
        <begin position="273"/>
        <end position="293"/>
    </location>
</feature>
<evidence type="ECO:0000313" key="3">
    <source>
        <dbReference type="EMBL" id="PWO00418.1"/>
    </source>
</evidence>
<gene>
    <name evidence="3" type="ORF">FA09DRAFT_324451</name>
</gene>
<feature type="compositionally biased region" description="Low complexity" evidence="1">
    <location>
        <begin position="1"/>
        <end position="33"/>
    </location>
</feature>
<sequence>MPRSSSSRRAPPEAPARAPESAGSSSSSGSAARFVRQRKDREATLHAESSAEAETPDSDRRPARLLRQVADASALDAEPVRSPRRGAGPQRQAQDGVHALAGPFDGAAVKRRPPKADSRAAGDSAREGARLAVIRQRAPSPDGTAREVQRPSARHTEDHPQSKASHSKPSAVSHASKAATARPLRDHKKKHRHASAPSSSTSTCTTSTSGMHKTKAAHTASATARMASDDSNSGLPAKGTSFNAAPGWGDLPGATHADRSAGWELRPHTSEGLAITVCLLVLLGLVVISLWAFMMRRWKRQRAADRCSKVHLHSRHSSAAGRAVSGASLRKSSSRVSADGFLHAPKQALRRLASAARGGASSQSQQASFSRLGSPSLAHSPFRLCVPEDDHATTPSAPLGALGTVMRTAFGLIEQYPASVSHAASPSPAPSPSLAPLDCAYAGSPNMSKALAKGWGADGASPHGLTSAAGGACHGLLPGRRPSTKRRSPFDLADSPILAPSAAFGSPRRGYTHTLAPGASFAALSPDVERKGMVYPNSPRRPSLLRFDSGGTTLVPSEWAGSHASLELDAGMVGLGIGMDHALDSKLAAPLVEHHSTQPCGEVLPSKAVMLVADIRAAHERSLSSSRLEEADASTSTKTLCAETLELGLLWQPLPGDGALRDGGPMELRVEAEGSAESSFEAGNLSSDAFPFGLSDDRPDLSVVGGITTSFGGLNEHAEAPLHDLVAISASSSERSFTVYETGTHLPSRVARALTEAGLTSADERNTSLDAARAVSSVSAHDESVVFVGIHDAELFPPSQAWLGRESLCAEPLDMLSMREELDFTPAYSATLQHMQDILAPLSRSSEDSERSLRRVSDGCAISCSLSTSATSRGSRGCPVSPSRALRRVV</sequence>
<feature type="compositionally biased region" description="Basic and acidic residues" evidence="1">
    <location>
        <begin position="114"/>
        <end position="129"/>
    </location>
</feature>
<feature type="region of interest" description="Disordered" evidence="1">
    <location>
        <begin position="1"/>
        <end position="253"/>
    </location>
</feature>
<dbReference type="RefSeq" id="XP_025600696.1">
    <property type="nucleotide sequence ID" value="XM_025741127.1"/>
</dbReference>
<evidence type="ECO:0000256" key="1">
    <source>
        <dbReference type="SAM" id="MobiDB-lite"/>
    </source>
</evidence>
<keyword evidence="2" id="KW-1133">Transmembrane helix</keyword>
<feature type="region of interest" description="Disordered" evidence="1">
    <location>
        <begin position="472"/>
        <end position="493"/>
    </location>
</feature>
<feature type="region of interest" description="Disordered" evidence="1">
    <location>
        <begin position="353"/>
        <end position="374"/>
    </location>
</feature>
<dbReference type="OrthoDB" id="10339776at2759"/>
<keyword evidence="2" id="KW-0812">Transmembrane</keyword>
<feature type="compositionally biased region" description="Basic residues" evidence="1">
    <location>
        <begin position="185"/>
        <end position="194"/>
    </location>
</feature>
<accession>A0A316ZF81</accession>
<evidence type="ECO:0000313" key="4">
    <source>
        <dbReference type="Proteomes" id="UP000245946"/>
    </source>
</evidence>
<protein>
    <submittedName>
        <fullName evidence="3">Uncharacterized protein</fullName>
    </submittedName>
</protein>
<feature type="compositionally biased region" description="Basic and acidic residues" evidence="1">
    <location>
        <begin position="144"/>
        <end position="161"/>
    </location>
</feature>
<name>A0A316ZF81_9BASI</name>
<dbReference type="AlphaFoldDB" id="A0A316ZF81"/>
<reference evidence="3 4" key="1">
    <citation type="journal article" date="2018" name="Mol. Biol. Evol.">
        <title>Broad Genomic Sampling Reveals a Smut Pathogenic Ancestry of the Fungal Clade Ustilaginomycotina.</title>
        <authorList>
            <person name="Kijpornyongpan T."/>
            <person name="Mondo S.J."/>
            <person name="Barry K."/>
            <person name="Sandor L."/>
            <person name="Lee J."/>
            <person name="Lipzen A."/>
            <person name="Pangilinan J."/>
            <person name="LaButti K."/>
            <person name="Hainaut M."/>
            <person name="Henrissat B."/>
            <person name="Grigoriev I.V."/>
            <person name="Spatafora J.W."/>
            <person name="Aime M.C."/>
        </authorList>
    </citation>
    <scope>NUCLEOTIDE SEQUENCE [LARGE SCALE GENOMIC DNA]</scope>
    <source>
        <strain evidence="3 4">MCA 4186</strain>
    </source>
</reference>
<organism evidence="3 4">
    <name type="scientific">Tilletiopsis washingtonensis</name>
    <dbReference type="NCBI Taxonomy" id="58919"/>
    <lineage>
        <taxon>Eukaryota</taxon>
        <taxon>Fungi</taxon>
        <taxon>Dikarya</taxon>
        <taxon>Basidiomycota</taxon>
        <taxon>Ustilaginomycotina</taxon>
        <taxon>Exobasidiomycetes</taxon>
        <taxon>Entylomatales</taxon>
        <taxon>Entylomatales incertae sedis</taxon>
        <taxon>Tilletiopsis</taxon>
    </lineage>
</organism>
<feature type="compositionally biased region" description="Low complexity" evidence="1">
    <location>
        <begin position="198"/>
        <end position="226"/>
    </location>
</feature>